<dbReference type="EMBL" id="CAKKNE010000002">
    <property type="protein sequence ID" value="CAH0367154.1"/>
    <property type="molecule type" value="Genomic_DNA"/>
</dbReference>
<dbReference type="AlphaFoldDB" id="A0A8J2SGC6"/>
<accession>A0A8J2SGC6</accession>
<reference evidence="2" key="1">
    <citation type="submission" date="2021-11" db="EMBL/GenBank/DDBJ databases">
        <authorList>
            <consortium name="Genoscope - CEA"/>
            <person name="William W."/>
        </authorList>
    </citation>
    <scope>NUCLEOTIDE SEQUENCE</scope>
</reference>
<comment type="caution">
    <text evidence="2">The sequence shown here is derived from an EMBL/GenBank/DDBJ whole genome shotgun (WGS) entry which is preliminary data.</text>
</comment>
<dbReference type="Gene3D" id="1.25.40.10">
    <property type="entry name" value="Tetratricopeptide repeat domain"/>
    <property type="match status" value="1"/>
</dbReference>
<feature type="compositionally biased region" description="Low complexity" evidence="1">
    <location>
        <begin position="521"/>
        <end position="531"/>
    </location>
</feature>
<feature type="compositionally biased region" description="Pro residues" evidence="1">
    <location>
        <begin position="507"/>
        <end position="520"/>
    </location>
</feature>
<evidence type="ECO:0000313" key="3">
    <source>
        <dbReference type="Proteomes" id="UP000789595"/>
    </source>
</evidence>
<dbReference type="Gene3D" id="3.40.50.300">
    <property type="entry name" value="P-loop containing nucleotide triphosphate hydrolases"/>
    <property type="match status" value="1"/>
</dbReference>
<evidence type="ECO:0000256" key="1">
    <source>
        <dbReference type="SAM" id="MobiDB-lite"/>
    </source>
</evidence>
<dbReference type="InterPro" id="IPR027417">
    <property type="entry name" value="P-loop_NTPase"/>
</dbReference>
<dbReference type="InterPro" id="IPR011990">
    <property type="entry name" value="TPR-like_helical_dom_sf"/>
</dbReference>
<dbReference type="OrthoDB" id="10632034at2759"/>
<dbReference type="Proteomes" id="UP000789595">
    <property type="component" value="Unassembled WGS sequence"/>
</dbReference>
<organism evidence="2 3">
    <name type="scientific">Pelagomonas calceolata</name>
    <dbReference type="NCBI Taxonomy" id="35677"/>
    <lineage>
        <taxon>Eukaryota</taxon>
        <taxon>Sar</taxon>
        <taxon>Stramenopiles</taxon>
        <taxon>Ochrophyta</taxon>
        <taxon>Pelagophyceae</taxon>
        <taxon>Pelagomonadales</taxon>
        <taxon>Pelagomonadaceae</taxon>
        <taxon>Pelagomonas</taxon>
    </lineage>
</organism>
<name>A0A8J2SGC6_9STRA</name>
<proteinExistence type="predicted"/>
<feature type="region of interest" description="Disordered" evidence="1">
    <location>
        <begin position="486"/>
        <end position="531"/>
    </location>
</feature>
<feature type="region of interest" description="Disordered" evidence="1">
    <location>
        <begin position="421"/>
        <end position="449"/>
    </location>
</feature>
<feature type="compositionally biased region" description="Basic and acidic residues" evidence="1">
    <location>
        <begin position="492"/>
        <end position="506"/>
    </location>
</feature>
<protein>
    <submittedName>
        <fullName evidence="2">Uncharacterized protein</fullName>
    </submittedName>
</protein>
<keyword evidence="3" id="KW-1185">Reference proteome</keyword>
<dbReference type="SUPFAM" id="SSF52540">
    <property type="entry name" value="P-loop containing nucleoside triphosphate hydrolases"/>
    <property type="match status" value="1"/>
</dbReference>
<feature type="compositionally biased region" description="Acidic residues" evidence="1">
    <location>
        <begin position="422"/>
        <end position="439"/>
    </location>
</feature>
<gene>
    <name evidence="2" type="ORF">PECAL_2P01630</name>
</gene>
<evidence type="ECO:0000313" key="2">
    <source>
        <dbReference type="EMBL" id="CAH0367154.1"/>
    </source>
</evidence>
<sequence>MAQTDGAPAYSLPIHAAEQLRAAGRELALAGDHEAALAKYTEAAAAFARAGFAKGVGVCLTNRAIVAGKLGLWAEAYCDAARGARAFPGHAKAWFRAAAALEALGKPRAASSLYYRAVEADEKLYAQCTPRIQRCREASVARTRDQASRALVAVDDEADDMSPLAPVPRPPPAAAPAAKVWIGLGAGRCGLHSLARLAGLGARSAAACLSCAPDDRPLLWAPGEARGAVAARRLAALEKVRGADVVGDIHWAWLPYARAVLEVAPATRFVVLRRERRACVESWYYWTEAGARRRTINGDAPGFGAAKNPFADHDAAEWEWDEWDLTLPNHAAATKRGAIRAFYDAYYAACAELEREFPANVRTYDCEALFESEAEQRDLFAWLGIRGDPPRERVCENQQRYLYLAPEGDDDAFVAGDFAERLDDDDDDESATASSDDDEARTVAAPHRAAPDARRMLAVVVPAGARPGDKVNFTFRGVAIQATVPAGLAPGDKFHVPAPDRPDDSRPPPVPPAPPPPPAPAVKADTADALD</sequence>
<dbReference type="SUPFAM" id="SSF48452">
    <property type="entry name" value="TPR-like"/>
    <property type="match status" value="1"/>
</dbReference>